<organism evidence="2 3">
    <name type="scientific">Acidocella aromatica</name>
    <dbReference type="NCBI Taxonomy" id="1303579"/>
    <lineage>
        <taxon>Bacteria</taxon>
        <taxon>Pseudomonadati</taxon>
        <taxon>Pseudomonadota</taxon>
        <taxon>Alphaproteobacteria</taxon>
        <taxon>Acetobacterales</taxon>
        <taxon>Acidocellaceae</taxon>
        <taxon>Acidocella</taxon>
    </lineage>
</organism>
<dbReference type="EMBL" id="JACHFJ010000006">
    <property type="protein sequence ID" value="MBB5373447.1"/>
    <property type="molecule type" value="Genomic_DNA"/>
</dbReference>
<dbReference type="PANTHER" id="PTHR30632:SF0">
    <property type="entry name" value="SULFATE-BINDING PROTEIN"/>
    <property type="match status" value="1"/>
</dbReference>
<dbReference type="Pfam" id="PF13531">
    <property type="entry name" value="SBP_bac_11"/>
    <property type="match status" value="1"/>
</dbReference>
<dbReference type="Gene3D" id="3.40.190.10">
    <property type="entry name" value="Periplasmic binding protein-like II"/>
    <property type="match status" value="2"/>
</dbReference>
<dbReference type="AlphaFoldDB" id="A0A840VEY3"/>
<evidence type="ECO:0000256" key="1">
    <source>
        <dbReference type="SAM" id="SignalP"/>
    </source>
</evidence>
<evidence type="ECO:0000313" key="2">
    <source>
        <dbReference type="EMBL" id="MBB5373447.1"/>
    </source>
</evidence>
<protein>
    <submittedName>
        <fullName evidence="2">ABC-type molybdate transport system substrate-binding protein</fullName>
    </submittedName>
</protein>
<keyword evidence="1" id="KW-0732">Signal</keyword>
<dbReference type="InterPro" id="IPR050682">
    <property type="entry name" value="ModA/WtpA"/>
</dbReference>
<name>A0A840VEY3_9PROT</name>
<dbReference type="GO" id="GO:0030973">
    <property type="term" value="F:molybdate ion binding"/>
    <property type="evidence" value="ECO:0007669"/>
    <property type="project" value="TreeGrafter"/>
</dbReference>
<dbReference type="Proteomes" id="UP000553706">
    <property type="component" value="Unassembled WGS sequence"/>
</dbReference>
<dbReference type="GO" id="GO:0015689">
    <property type="term" value="P:molybdate ion transport"/>
    <property type="evidence" value="ECO:0007669"/>
    <property type="project" value="TreeGrafter"/>
</dbReference>
<feature type="signal peptide" evidence="1">
    <location>
        <begin position="1"/>
        <end position="25"/>
    </location>
</feature>
<gene>
    <name evidence="2" type="ORF">HNP71_001707</name>
</gene>
<dbReference type="RefSeq" id="WP_183266446.1">
    <property type="nucleotide sequence ID" value="NZ_JACHFJ010000006.1"/>
</dbReference>
<dbReference type="PANTHER" id="PTHR30632">
    <property type="entry name" value="MOLYBDATE-BINDING PERIPLASMIC PROTEIN"/>
    <property type="match status" value="1"/>
</dbReference>
<accession>A0A840VEY3</accession>
<sequence length="328" mass="35329">MRLVKDFKKLLVLAVLSAMPLAVHAQSQPHGYNDQVFPPWQHGANNDALNKGFDFTVPEVDNMADFHGDLSDPKLVLYVGGNYYFAMAPLVAAFEAANPQYKGHIFYVTIPPGMLAKIMQQGGTITSGNMTFTVKPDAYLAGLKKVQSLIDTGVLSAPAVPYVTNDLTIMVPKGNPAHIESLADLGRPGVKLAMPNPTYEGIGKQIEASLRKAGGDALETQIYQTGVQNGTTILTHIHHRQTPLLLMQGLADAGVTWKSEAIFQEEIGNPISDVPIPPAENSTAIYAGAVVKDAAHPDAAKAWLAFLRSPTALSIFEHYGFKPYTGHS</sequence>
<evidence type="ECO:0000313" key="3">
    <source>
        <dbReference type="Proteomes" id="UP000553706"/>
    </source>
</evidence>
<proteinExistence type="predicted"/>
<feature type="chain" id="PRO_5032816483" evidence="1">
    <location>
        <begin position="26"/>
        <end position="328"/>
    </location>
</feature>
<reference evidence="2 3" key="1">
    <citation type="submission" date="2020-08" db="EMBL/GenBank/DDBJ databases">
        <title>Genomic Encyclopedia of Type Strains, Phase IV (KMG-IV): sequencing the most valuable type-strain genomes for metagenomic binning, comparative biology and taxonomic classification.</title>
        <authorList>
            <person name="Goeker M."/>
        </authorList>
    </citation>
    <scope>NUCLEOTIDE SEQUENCE [LARGE SCALE GENOMIC DNA]</scope>
    <source>
        <strain evidence="2 3">DSM 27026</strain>
    </source>
</reference>
<comment type="caution">
    <text evidence="2">The sequence shown here is derived from an EMBL/GenBank/DDBJ whole genome shotgun (WGS) entry which is preliminary data.</text>
</comment>
<dbReference type="SUPFAM" id="SSF53850">
    <property type="entry name" value="Periplasmic binding protein-like II"/>
    <property type="match status" value="1"/>
</dbReference>
<keyword evidence="3" id="KW-1185">Reference proteome</keyword>